<protein>
    <submittedName>
        <fullName evidence="1">Unannotated protein</fullName>
    </submittedName>
</protein>
<organism evidence="1">
    <name type="scientific">freshwater metagenome</name>
    <dbReference type="NCBI Taxonomy" id="449393"/>
    <lineage>
        <taxon>unclassified sequences</taxon>
        <taxon>metagenomes</taxon>
        <taxon>ecological metagenomes</taxon>
    </lineage>
</organism>
<gene>
    <name evidence="1" type="ORF">UFOPK3166_00698</name>
</gene>
<evidence type="ECO:0000313" key="1">
    <source>
        <dbReference type="EMBL" id="CAB4827046.1"/>
    </source>
</evidence>
<dbReference type="EMBL" id="CAFABD010000097">
    <property type="protein sequence ID" value="CAB4827046.1"/>
    <property type="molecule type" value="Genomic_DNA"/>
</dbReference>
<accession>A0A6J7A2G6</accession>
<proteinExistence type="predicted"/>
<dbReference type="AlphaFoldDB" id="A0A6J7A2G6"/>
<reference evidence="1" key="1">
    <citation type="submission" date="2020-05" db="EMBL/GenBank/DDBJ databases">
        <authorList>
            <person name="Chiriac C."/>
            <person name="Salcher M."/>
            <person name="Ghai R."/>
            <person name="Kavagutti S V."/>
        </authorList>
    </citation>
    <scope>NUCLEOTIDE SEQUENCE</scope>
</reference>
<sequence length="213" mass="24823">MKFGSLSDSNLLAEVGHRYLDMFHQYRSPEGHLDSEKWTQAFDVEYVLEVIGANLSYVNLICEKVTDDLADKIRDNQNNLAPDYDDGEDFMPDYDMGYRLAEDCTSVISYAMRKEIKVRSSLLEELFYAHILYMNISIGAGRRGWLDVNKRMCDSMMTLIQIEPKNQVILESWGDLLEDIEEEDLHDPSLHPALRWKKTFFNALYEELEDEKS</sequence>
<name>A0A6J7A2G6_9ZZZZ</name>